<evidence type="ECO:0000313" key="2">
    <source>
        <dbReference type="EMBL" id="RHY16578.1"/>
    </source>
</evidence>
<keyword evidence="1" id="KW-0472">Membrane</keyword>
<dbReference type="PANTHER" id="PTHR23028">
    <property type="entry name" value="ACETYLTRANSFERASE"/>
    <property type="match status" value="1"/>
</dbReference>
<feature type="non-terminal residue" evidence="2">
    <location>
        <position position="112"/>
    </location>
</feature>
<name>A0A418AFI1_9STRA</name>
<dbReference type="InterPro" id="IPR050879">
    <property type="entry name" value="Acyltransferase_3"/>
</dbReference>
<protein>
    <recommendedName>
        <fullName evidence="4">Acyltransferase 3 domain-containing protein</fullName>
    </recommendedName>
</protein>
<keyword evidence="3" id="KW-1185">Reference proteome</keyword>
<dbReference type="Proteomes" id="UP000285060">
    <property type="component" value="Unassembled WGS sequence"/>
</dbReference>
<reference evidence="2 3" key="1">
    <citation type="submission" date="2018-08" db="EMBL/GenBank/DDBJ databases">
        <title>Aphanomyces genome sequencing and annotation.</title>
        <authorList>
            <person name="Minardi D."/>
            <person name="Oidtmann B."/>
            <person name="Van Der Giezen M."/>
            <person name="Studholme D.J."/>
        </authorList>
    </citation>
    <scope>NUCLEOTIDE SEQUENCE [LARGE SCALE GENOMIC DNA]</scope>
    <source>
        <strain evidence="2 3">NJM0002</strain>
    </source>
</reference>
<keyword evidence="1" id="KW-1133">Transmembrane helix</keyword>
<gene>
    <name evidence="2" type="ORF">DYB32_010630</name>
</gene>
<feature type="transmembrane region" description="Helical" evidence="1">
    <location>
        <begin position="77"/>
        <end position="97"/>
    </location>
</feature>
<evidence type="ECO:0000256" key="1">
    <source>
        <dbReference type="SAM" id="Phobius"/>
    </source>
</evidence>
<dbReference type="GO" id="GO:0000271">
    <property type="term" value="P:polysaccharide biosynthetic process"/>
    <property type="evidence" value="ECO:0007669"/>
    <property type="project" value="TreeGrafter"/>
</dbReference>
<dbReference type="PANTHER" id="PTHR23028:SF53">
    <property type="entry name" value="ACYL_TRANSF_3 DOMAIN-CONTAINING PROTEIN"/>
    <property type="match status" value="1"/>
</dbReference>
<proteinExistence type="predicted"/>
<dbReference type="GO" id="GO:0016020">
    <property type="term" value="C:membrane"/>
    <property type="evidence" value="ECO:0007669"/>
    <property type="project" value="TreeGrafter"/>
</dbReference>
<accession>A0A418AFI1</accession>
<evidence type="ECO:0008006" key="4">
    <source>
        <dbReference type="Google" id="ProtNLM"/>
    </source>
</evidence>
<evidence type="ECO:0000313" key="3">
    <source>
        <dbReference type="Proteomes" id="UP000285060"/>
    </source>
</evidence>
<dbReference type="AlphaFoldDB" id="A0A418AFI1"/>
<comment type="caution">
    <text evidence="2">The sequence shown here is derived from an EMBL/GenBank/DDBJ whole genome shotgun (WGS) entry which is preliminary data.</text>
</comment>
<dbReference type="EMBL" id="QUSY01003698">
    <property type="protein sequence ID" value="RHY16578.1"/>
    <property type="molecule type" value="Genomic_DNA"/>
</dbReference>
<keyword evidence="1" id="KW-0812">Transmembrane</keyword>
<sequence length="112" mass="12125">MSVPTPLDPDAAELIVASYDGGSSHVDLESSHANAEDAVKKPPKAPITYRPDIDGLRTVAIVPVLLFHAYPDRFPSGFVGVDVFFVISGYLISSILFKEMANGKFTYGNFYA</sequence>
<dbReference type="VEuPathDB" id="FungiDB:H310_10251"/>
<organism evidence="2 3">
    <name type="scientific">Aphanomyces invadans</name>
    <dbReference type="NCBI Taxonomy" id="157072"/>
    <lineage>
        <taxon>Eukaryota</taxon>
        <taxon>Sar</taxon>
        <taxon>Stramenopiles</taxon>
        <taxon>Oomycota</taxon>
        <taxon>Saprolegniomycetes</taxon>
        <taxon>Saprolegniales</taxon>
        <taxon>Verrucalvaceae</taxon>
        <taxon>Aphanomyces</taxon>
    </lineage>
</organism>